<dbReference type="EMBL" id="BAABRI010000020">
    <property type="protein sequence ID" value="GAA5484079.1"/>
    <property type="molecule type" value="Genomic_DNA"/>
</dbReference>
<organism evidence="2 3">
    <name type="scientific">Haloferula sargassicola</name>
    <dbReference type="NCBI Taxonomy" id="490096"/>
    <lineage>
        <taxon>Bacteria</taxon>
        <taxon>Pseudomonadati</taxon>
        <taxon>Verrucomicrobiota</taxon>
        <taxon>Verrucomicrobiia</taxon>
        <taxon>Verrucomicrobiales</taxon>
        <taxon>Verrucomicrobiaceae</taxon>
        <taxon>Haloferula</taxon>
    </lineage>
</organism>
<name>A0ABP9UVK2_9BACT</name>
<dbReference type="InterPro" id="IPR023614">
    <property type="entry name" value="Porin_dom_sf"/>
</dbReference>
<comment type="caution">
    <text evidence="2">The sequence shown here is derived from an EMBL/GenBank/DDBJ whole genome shotgun (WGS) entry which is preliminary data.</text>
</comment>
<keyword evidence="3" id="KW-1185">Reference proteome</keyword>
<gene>
    <name evidence="2" type="ORF">Hsar01_03318</name>
</gene>
<dbReference type="Gene3D" id="2.40.160.10">
    <property type="entry name" value="Porin"/>
    <property type="match status" value="1"/>
</dbReference>
<accession>A0ABP9UVK2</accession>
<proteinExistence type="predicted"/>
<evidence type="ECO:0000313" key="3">
    <source>
        <dbReference type="Proteomes" id="UP001476282"/>
    </source>
</evidence>
<evidence type="ECO:0008006" key="4">
    <source>
        <dbReference type="Google" id="ProtNLM"/>
    </source>
</evidence>
<feature type="chain" id="PRO_5045825764" description="Alginate export domain-containing protein" evidence="1">
    <location>
        <begin position="33"/>
        <end position="440"/>
    </location>
</feature>
<evidence type="ECO:0000256" key="1">
    <source>
        <dbReference type="SAM" id="SignalP"/>
    </source>
</evidence>
<dbReference type="Proteomes" id="UP001476282">
    <property type="component" value="Unassembled WGS sequence"/>
</dbReference>
<keyword evidence="1" id="KW-0732">Signal</keyword>
<dbReference type="SUPFAM" id="SSF56935">
    <property type="entry name" value="Porins"/>
    <property type="match status" value="1"/>
</dbReference>
<feature type="signal peptide" evidence="1">
    <location>
        <begin position="1"/>
        <end position="32"/>
    </location>
</feature>
<sequence>MAVAGFPLSRRTQLAMKYTVLLTLAAVSAARAGNPELAPVPTREPAQPWVKPTLDIRARFEYGDVDIPGTDTASAFTLRERVGLVTKDFHGFSALIEGEFLQAVGDDYDSAPTPFAAQTTDPNPAKPTTQIFDPETNELNQGYLQYQGFDTTVRAGRQRIILNNAAFVGNVGWRQNEQTYDALSISNQSIDDLTLYYAYANRANRIFGSDATGALRSFAGDIHLFNATYTGFGDLSLTGYAYLMDFDETAANAGYISNNTYGVIATSPAGPVTLYGEVAFQTDTDSSPVMKPDEAWYAHVNAAYKAGSHTFTLGYEYLDADFVTPLATVHAFNGFADAFIGPRIGLVRNPGLADIYLTHATPLPFWGLNFNQTVHLFGDNNSDFDYGWEYDVVLAKKFNENFLAIAKFAYYDADGPTAGPIANLAPFDTTRFSMELNYKF</sequence>
<reference evidence="2 3" key="1">
    <citation type="submission" date="2024-02" db="EMBL/GenBank/DDBJ databases">
        <title>Haloferula sargassicola NBRC 104335.</title>
        <authorList>
            <person name="Ichikawa N."/>
            <person name="Katano-Makiyama Y."/>
            <person name="Hidaka K."/>
        </authorList>
    </citation>
    <scope>NUCLEOTIDE SEQUENCE [LARGE SCALE GENOMIC DNA]</scope>
    <source>
        <strain evidence="2 3">NBRC 104335</strain>
    </source>
</reference>
<evidence type="ECO:0000313" key="2">
    <source>
        <dbReference type="EMBL" id="GAA5484079.1"/>
    </source>
</evidence>
<protein>
    <recommendedName>
        <fullName evidence="4">Alginate export domain-containing protein</fullName>
    </recommendedName>
</protein>